<dbReference type="RefSeq" id="WP_067032973.1">
    <property type="nucleotide sequence ID" value="NZ_KQ949116.1"/>
</dbReference>
<accession>A0A117RY77</accession>
<proteinExistence type="predicted"/>
<dbReference type="AlphaFoldDB" id="A0A117RY77"/>
<evidence type="ECO:0000256" key="1">
    <source>
        <dbReference type="SAM" id="MobiDB-lite"/>
    </source>
</evidence>
<evidence type="ECO:0000313" key="2">
    <source>
        <dbReference type="EMBL" id="KUO15469.1"/>
    </source>
</evidence>
<organism evidence="2 3">
    <name type="scientific">Streptomyces dysideae</name>
    <dbReference type="NCBI Taxonomy" id="909626"/>
    <lineage>
        <taxon>Bacteria</taxon>
        <taxon>Bacillati</taxon>
        <taxon>Actinomycetota</taxon>
        <taxon>Actinomycetes</taxon>
        <taxon>Kitasatosporales</taxon>
        <taxon>Streptomycetaceae</taxon>
        <taxon>Streptomyces</taxon>
    </lineage>
</organism>
<keyword evidence="3" id="KW-1185">Reference proteome</keyword>
<dbReference type="STRING" id="909626.AQJ91_40965"/>
<sequence>MTNHDAAAVVRPLTLAWVSRHLEVGERIVRTQEEIVTPAALRPRVGRLEHAFKDAEEAARFVAACNVVLATPQILSRSVGNVRTALLSSFSHLIVDEASLPRGDVGAGDRWPLRPSGASHRR</sequence>
<protein>
    <submittedName>
        <fullName evidence="2">Uncharacterized protein</fullName>
    </submittedName>
</protein>
<reference evidence="2 3" key="1">
    <citation type="submission" date="2015-10" db="EMBL/GenBank/DDBJ databases">
        <title>Draft genome sequence of Streptomyces sp. RV15, isolated from a marine sponge.</title>
        <authorList>
            <person name="Ruckert C."/>
            <person name="Abdelmohsen U.R."/>
            <person name="Winkler A."/>
            <person name="Hentschel U."/>
            <person name="Kalinowski J."/>
            <person name="Kampfer P."/>
            <person name="Glaeser S."/>
        </authorList>
    </citation>
    <scope>NUCLEOTIDE SEQUENCE [LARGE SCALE GENOMIC DNA]</scope>
    <source>
        <strain evidence="2 3">RV15</strain>
    </source>
</reference>
<feature type="region of interest" description="Disordered" evidence="1">
    <location>
        <begin position="101"/>
        <end position="122"/>
    </location>
</feature>
<comment type="caution">
    <text evidence="2">The sequence shown here is derived from an EMBL/GenBank/DDBJ whole genome shotgun (WGS) entry which is preliminary data.</text>
</comment>
<evidence type="ECO:0000313" key="3">
    <source>
        <dbReference type="Proteomes" id="UP000053260"/>
    </source>
</evidence>
<dbReference type="EMBL" id="LMXB01000111">
    <property type="protein sequence ID" value="KUO15469.1"/>
    <property type="molecule type" value="Genomic_DNA"/>
</dbReference>
<dbReference type="OrthoDB" id="9776021at2"/>
<gene>
    <name evidence="2" type="ORF">AQJ91_40965</name>
</gene>
<dbReference type="Proteomes" id="UP000053260">
    <property type="component" value="Unassembled WGS sequence"/>
</dbReference>
<name>A0A117RY77_9ACTN</name>